<dbReference type="GO" id="GO:0005768">
    <property type="term" value="C:endosome"/>
    <property type="evidence" value="ECO:0007669"/>
    <property type="project" value="TreeGrafter"/>
</dbReference>
<feature type="compositionally biased region" description="Basic and acidic residues" evidence="1">
    <location>
        <begin position="154"/>
        <end position="174"/>
    </location>
</feature>
<dbReference type="AlphaFoldDB" id="A0AAD7U3B5"/>
<dbReference type="GO" id="GO:0070536">
    <property type="term" value="P:protein K63-linked deubiquitination"/>
    <property type="evidence" value="ECO:0007669"/>
    <property type="project" value="TreeGrafter"/>
</dbReference>
<feature type="region of interest" description="Disordered" evidence="1">
    <location>
        <begin position="190"/>
        <end position="429"/>
    </location>
</feature>
<feature type="region of interest" description="Disordered" evidence="1">
    <location>
        <begin position="442"/>
        <end position="472"/>
    </location>
</feature>
<feature type="compositionally biased region" description="Polar residues" evidence="1">
    <location>
        <begin position="455"/>
        <end position="464"/>
    </location>
</feature>
<feature type="region of interest" description="Disordered" evidence="1">
    <location>
        <begin position="137"/>
        <end position="174"/>
    </location>
</feature>
<dbReference type="GO" id="GO:0008237">
    <property type="term" value="F:metallopeptidase activity"/>
    <property type="evidence" value="ECO:0007669"/>
    <property type="project" value="InterPro"/>
</dbReference>
<feature type="compositionally biased region" description="Basic and acidic residues" evidence="1">
    <location>
        <begin position="372"/>
        <end position="388"/>
    </location>
</feature>
<evidence type="ECO:0008006" key="6">
    <source>
        <dbReference type="Google" id="ProtNLM"/>
    </source>
</evidence>
<dbReference type="Gene3D" id="3.40.140.10">
    <property type="entry name" value="Cytidine Deaminase, domain 2"/>
    <property type="match status" value="2"/>
</dbReference>
<evidence type="ECO:0000313" key="5">
    <source>
        <dbReference type="Proteomes" id="UP001215151"/>
    </source>
</evidence>
<feature type="compositionally biased region" description="Pro residues" evidence="1">
    <location>
        <begin position="397"/>
        <end position="412"/>
    </location>
</feature>
<keyword evidence="5" id="KW-1185">Reference proteome</keyword>
<dbReference type="PANTHER" id="PTHR12947">
    <property type="entry name" value="AMSH-LIKE PROTEASE"/>
    <property type="match status" value="1"/>
</dbReference>
<dbReference type="Pfam" id="PF08969">
    <property type="entry name" value="USP8_dimer"/>
    <property type="match status" value="1"/>
</dbReference>
<feature type="domain" description="JAB1/MPN/MOV34 metalloenzyme" evidence="2">
    <location>
        <begin position="554"/>
        <end position="626"/>
    </location>
</feature>
<comment type="caution">
    <text evidence="4">The sequence shown here is derived from an EMBL/GenBank/DDBJ whole genome shotgun (WGS) entry which is preliminary data.</text>
</comment>
<dbReference type="InterPro" id="IPR015063">
    <property type="entry name" value="USP8_dimer"/>
</dbReference>
<proteinExistence type="predicted"/>
<protein>
    <recommendedName>
        <fullName evidence="6">USP8 dimerisation domain-containing protein</fullName>
    </recommendedName>
</protein>
<dbReference type="EMBL" id="JAPEVG010000010">
    <property type="protein sequence ID" value="KAJ8496934.1"/>
    <property type="molecule type" value="Genomic_DNA"/>
</dbReference>
<dbReference type="Pfam" id="PF01398">
    <property type="entry name" value="JAB"/>
    <property type="match status" value="1"/>
</dbReference>
<feature type="compositionally biased region" description="Low complexity" evidence="1">
    <location>
        <begin position="11"/>
        <end position="21"/>
    </location>
</feature>
<dbReference type="GO" id="GO:0016020">
    <property type="term" value="C:membrane"/>
    <property type="evidence" value="ECO:0007669"/>
    <property type="project" value="TreeGrafter"/>
</dbReference>
<gene>
    <name evidence="4" type="ORF">ONZ51_g781</name>
</gene>
<sequence length="758" mass="84990">MSSPIYPHHTSAGAGPSSSRSSRNHFHRPATIAELAAQAQQNLWDPNIGLKHWLRTAEKARRLGDQLVKDNDYEGAFVEYAKAATIVLEKLPTHREYDTLLNADQRSNLGMNGQDILDNLSQLKPILVDRFEQWQASQRVTPGSSRASSTDPGLSREEVARRRREEQNEERAREALQAARREEIWKQEEYVRRQAEERERQARAVEAWRAEEERREEMVARRATEARMLPEPDRGAMTDRHRRGEEQRRIQPEETRREDDRARRRAAADERRRQEQEGIARRQQEAEAAAKATRRDIARHTPSPSGPSYRPPDTNGGPYATQQVYAPQPSRPPPPSHQSTFSDPYGTGSTVPVMPLESPNKYDDDSSTDAEGVERRDSSRSYRNDQTPKGRQLVPGSAPPPILTTTSPPPPELGSIKYPSLMSQHQLKQGYAPSLQSMFAKTHISEPPKPDGSLLFQSKGNATNGAPYPTPPSSVAAVIPPHPSQLDGYRTPTTYGHQHTPSYPHGRGPSPNGARALPYPSPTKEVATHRVTASTSSASARIVPGNPRDAQVQELRTIKLPRECLPRFLSIARVNTLQNRETCGLLLGKDKGSKYVVTTLLIPKQHSTSDTCMMDEEELVMQFTEERHLITLGWGMLTVGRFADSYTSYTVLFHVLSGSTYPFWLPAHASGILCSRLRPLIYTPSAYSVATLFPLHFLTVIASRFGIFRLTDPGGLQTILECNAKEAFHPHPDVPIYTDCDNCHVQMKDIPLEIVDLR</sequence>
<feature type="compositionally biased region" description="Polar residues" evidence="1">
    <location>
        <begin position="137"/>
        <end position="152"/>
    </location>
</feature>
<reference evidence="4" key="1">
    <citation type="submission" date="2022-11" db="EMBL/GenBank/DDBJ databases">
        <title>Genome Sequence of Cubamyces cubensis.</title>
        <authorList>
            <person name="Buettner E."/>
        </authorList>
    </citation>
    <scope>NUCLEOTIDE SEQUENCE</scope>
    <source>
        <strain evidence="4">MPL-01</strain>
    </source>
</reference>
<evidence type="ECO:0000256" key="1">
    <source>
        <dbReference type="SAM" id="MobiDB-lite"/>
    </source>
</evidence>
<accession>A0AAD7U3B5</accession>
<dbReference type="GO" id="GO:0061578">
    <property type="term" value="F:K63-linked deubiquitinase activity"/>
    <property type="evidence" value="ECO:0007669"/>
    <property type="project" value="TreeGrafter"/>
</dbReference>
<dbReference type="Gene3D" id="1.20.58.80">
    <property type="entry name" value="Phosphotransferase system, lactose/cellobiose-type IIA subunit"/>
    <property type="match status" value="1"/>
</dbReference>
<feature type="compositionally biased region" description="Basic and acidic residues" evidence="1">
    <location>
        <begin position="190"/>
        <end position="285"/>
    </location>
</feature>
<feature type="region of interest" description="Disordered" evidence="1">
    <location>
        <begin position="490"/>
        <end position="516"/>
    </location>
</feature>
<name>A0AAD7U3B5_9APHY</name>
<feature type="region of interest" description="Disordered" evidence="1">
    <location>
        <begin position="1"/>
        <end position="25"/>
    </location>
</feature>
<organism evidence="4 5">
    <name type="scientific">Trametes cubensis</name>
    <dbReference type="NCBI Taxonomy" id="1111947"/>
    <lineage>
        <taxon>Eukaryota</taxon>
        <taxon>Fungi</taxon>
        <taxon>Dikarya</taxon>
        <taxon>Basidiomycota</taxon>
        <taxon>Agaricomycotina</taxon>
        <taxon>Agaricomycetes</taxon>
        <taxon>Polyporales</taxon>
        <taxon>Polyporaceae</taxon>
        <taxon>Trametes</taxon>
    </lineage>
</organism>
<feature type="domain" description="USP8 dimerisation" evidence="3">
    <location>
        <begin position="27"/>
        <end position="133"/>
    </location>
</feature>
<dbReference type="PANTHER" id="PTHR12947:SF13">
    <property type="entry name" value="FI19924P1"/>
    <property type="match status" value="1"/>
</dbReference>
<evidence type="ECO:0000259" key="2">
    <source>
        <dbReference type="Pfam" id="PF01398"/>
    </source>
</evidence>
<dbReference type="SUPFAM" id="SSF140856">
    <property type="entry name" value="USP8 N-terminal domain-like"/>
    <property type="match status" value="1"/>
</dbReference>
<evidence type="ECO:0000313" key="4">
    <source>
        <dbReference type="EMBL" id="KAJ8496934.1"/>
    </source>
</evidence>
<evidence type="ECO:0000259" key="3">
    <source>
        <dbReference type="Pfam" id="PF08969"/>
    </source>
</evidence>
<dbReference type="InterPro" id="IPR000555">
    <property type="entry name" value="JAMM/MPN+_dom"/>
</dbReference>
<dbReference type="Proteomes" id="UP001215151">
    <property type="component" value="Unassembled WGS sequence"/>
</dbReference>
<feature type="compositionally biased region" description="Polar residues" evidence="1">
    <location>
        <begin position="491"/>
        <end position="501"/>
    </location>
</feature>